<dbReference type="PANTHER" id="PTHR40056:SF1">
    <property type="entry name" value="DUF1836 DOMAIN-CONTAINING PROTEIN"/>
    <property type="match status" value="1"/>
</dbReference>
<evidence type="ECO:0000313" key="1">
    <source>
        <dbReference type="EMBL" id="AUJ32037.1"/>
    </source>
</evidence>
<keyword evidence="2" id="KW-1185">Reference proteome</keyword>
<organism evidence="1 2">
    <name type="scientific">Liquorilactobacillus nagelii</name>
    <dbReference type="NCBI Taxonomy" id="82688"/>
    <lineage>
        <taxon>Bacteria</taxon>
        <taxon>Bacillati</taxon>
        <taxon>Bacillota</taxon>
        <taxon>Bacilli</taxon>
        <taxon>Lactobacillales</taxon>
        <taxon>Lactobacillaceae</taxon>
        <taxon>Liquorilactobacillus</taxon>
    </lineage>
</organism>
<dbReference type="EMBL" id="CP018180">
    <property type="protein sequence ID" value="AUJ32037.1"/>
    <property type="molecule type" value="Genomic_DNA"/>
</dbReference>
<protein>
    <recommendedName>
        <fullName evidence="3">DUF1836 domain-containing protein</fullName>
    </recommendedName>
</protein>
<dbReference type="PANTHER" id="PTHR40056">
    <property type="entry name" value="HYPOTHETICAL CYTOSOLIC PROTEIN"/>
    <property type="match status" value="1"/>
</dbReference>
<evidence type="ECO:0000313" key="2">
    <source>
        <dbReference type="Proteomes" id="UP000324497"/>
    </source>
</evidence>
<dbReference type="InterPro" id="IPR014975">
    <property type="entry name" value="DUF1836"/>
</dbReference>
<evidence type="ECO:0008006" key="3">
    <source>
        <dbReference type="Google" id="ProtNLM"/>
    </source>
</evidence>
<name>A0A3S6R0N7_9LACO</name>
<dbReference type="KEGG" id="lng:BSQ50_05375"/>
<dbReference type="AlphaFoldDB" id="A0A3S6R0N7"/>
<accession>A0A3S6R0N7</accession>
<dbReference type="Proteomes" id="UP000324497">
    <property type="component" value="Chromosome"/>
</dbReference>
<gene>
    <name evidence="1" type="ORF">BSQ50_05375</name>
</gene>
<proteinExistence type="predicted"/>
<dbReference type="Pfam" id="PF08876">
    <property type="entry name" value="DUF1836"/>
    <property type="match status" value="1"/>
</dbReference>
<sequence length="158" mass="18440">MTQLELKQLPLWKELPSIELHLDQLLQLTNNYLKPITGEEITKTMMHNYFKAEIIVRPTKKHYQKIQLAGALIVGLLKSIFTLNEIQTGFQQVLVNTNPETGYNNFVRIFNQQIKLKKPPILNTEDPLVKLQFDAVQAILFWISARNRLLEKENNEIE</sequence>
<reference evidence="1 2" key="1">
    <citation type="submission" date="2016-11" db="EMBL/GenBank/DDBJ databases">
        <title>Interaction between Lactobacillus species and yeast in water kefir.</title>
        <authorList>
            <person name="Behr J."/>
            <person name="Xu D."/>
            <person name="Vogel R.F."/>
        </authorList>
    </citation>
    <scope>NUCLEOTIDE SEQUENCE [LARGE SCALE GENOMIC DNA]</scope>
    <source>
        <strain evidence="1 2">TMW 1.1827</strain>
    </source>
</reference>